<dbReference type="EMBL" id="LMVO01000012">
    <property type="protein sequence ID" value="PAV09528.1"/>
    <property type="molecule type" value="Genomic_DNA"/>
</dbReference>
<dbReference type="Proteomes" id="UP000243820">
    <property type="component" value="Unassembled WGS sequence"/>
</dbReference>
<evidence type="ECO:0000313" key="1">
    <source>
        <dbReference type="EMBL" id="PAV09528.1"/>
    </source>
</evidence>
<comment type="caution">
    <text evidence="1">The sequence shown here is derived from an EMBL/GenBank/DDBJ whole genome shotgun (WGS) entry which is preliminary data.</text>
</comment>
<name>A0AAX0Q886_9EURY</name>
<gene>
    <name evidence="1" type="ORF">ASJ83_02850</name>
</gene>
<sequence>MIRYYKGHPEMKNRHSPLSEWKILSDHPAYDKTAAVLRAGNITWYCEYTDTTAGRHTILFLHPAFWNTAESLTAYQTDILISLIGLVADEPREYFDMISRYLRTALQTAQDLWNKQTEFCRFYCGTDVLDGGPCESCDRYSAPGDTKVSADLEKYLVRNAKELRRQTAEFEALLRSKNAEKTIGWKNMYPGETSLPGSFQEYAGRYFERKNAILAGIQEVRTFLAELREVTDLFDEGKYKDVKGFCKLADENDLRRNNGSLDPVRYV</sequence>
<protein>
    <submittedName>
        <fullName evidence="1">Uncharacterized protein</fullName>
    </submittedName>
</protein>
<evidence type="ECO:0000313" key="2">
    <source>
        <dbReference type="Proteomes" id="UP000243820"/>
    </source>
</evidence>
<organism evidence="1 2">
    <name type="scientific">Methanocorpusculum parvum</name>
    <dbReference type="NCBI Taxonomy" id="2193"/>
    <lineage>
        <taxon>Archaea</taxon>
        <taxon>Methanobacteriati</taxon>
        <taxon>Methanobacteriota</taxon>
        <taxon>Stenosarchaea group</taxon>
        <taxon>Methanomicrobia</taxon>
        <taxon>Methanomicrobiales</taxon>
        <taxon>Methanocorpusculaceae</taxon>
        <taxon>Methanocorpusculum</taxon>
    </lineage>
</organism>
<keyword evidence="2" id="KW-1185">Reference proteome</keyword>
<dbReference type="AlphaFoldDB" id="A0AAX0Q886"/>
<proteinExistence type="predicted"/>
<reference evidence="1 2" key="1">
    <citation type="journal article" date="2017" name="BMC Genomics">
        <title>Genomic analysis of methanogenic archaea reveals a shift towards energy conservation.</title>
        <authorList>
            <person name="Gilmore S.P."/>
            <person name="Henske J.K."/>
            <person name="Sexton J.A."/>
            <person name="Solomon K.V."/>
            <person name="Seppala S."/>
            <person name="Yoo J.I."/>
            <person name="Huyett L.M."/>
            <person name="Pressman A."/>
            <person name="Cogan J.Z."/>
            <person name="Kivenson V."/>
            <person name="Peng X."/>
            <person name="Tan Y."/>
            <person name="Valentine D.L."/>
            <person name="O'Malley M.A."/>
        </authorList>
    </citation>
    <scope>NUCLEOTIDE SEQUENCE [LARGE SCALE GENOMIC DNA]</scope>
    <source>
        <strain evidence="1 2">XII</strain>
    </source>
</reference>
<accession>A0AAX0Q886</accession>